<feature type="transmembrane region" description="Helical" evidence="1">
    <location>
        <begin position="161"/>
        <end position="188"/>
    </location>
</feature>
<reference evidence="2" key="1">
    <citation type="submission" date="2017-04" db="EMBL/GenBank/DDBJ databases">
        <title>Complete Genome Sequences of Twelve Strains of a Stable Defined Moderately Diverse Mouse Microbiota 2 (sDMDMm2).</title>
        <authorList>
            <person name="Uchimura Y."/>
            <person name="Wyss M."/>
            <person name="Brugiroux S."/>
            <person name="Limenitakis J.P."/>
            <person name="Stecher B."/>
            <person name="McCoy K.D."/>
            <person name="Macpherson A.J."/>
        </authorList>
    </citation>
    <scope>NUCLEOTIDE SEQUENCE</scope>
    <source>
        <strain evidence="2">YL58</strain>
    </source>
</reference>
<dbReference type="KEGG" id="byl:A4V09_05490"/>
<protein>
    <recommendedName>
        <fullName evidence="4">ECF transporter S component (Folate family)</fullName>
    </recommendedName>
</protein>
<dbReference type="OrthoDB" id="4624at2"/>
<keyword evidence="3" id="KW-1185">Reference proteome</keyword>
<organism evidence="2 3">
    <name type="scientific">Blautia pseudococcoides</name>
    <dbReference type="NCBI Taxonomy" id="1796616"/>
    <lineage>
        <taxon>Bacteria</taxon>
        <taxon>Bacillati</taxon>
        <taxon>Bacillota</taxon>
        <taxon>Clostridia</taxon>
        <taxon>Lachnospirales</taxon>
        <taxon>Lachnospiraceae</taxon>
        <taxon>Blautia</taxon>
    </lineage>
</organism>
<dbReference type="AlphaFoldDB" id="A0A1C7IAJ7"/>
<evidence type="ECO:0000256" key="1">
    <source>
        <dbReference type="SAM" id="Phobius"/>
    </source>
</evidence>
<keyword evidence="1" id="KW-1133">Transmembrane helix</keyword>
<evidence type="ECO:0000313" key="3">
    <source>
        <dbReference type="Proteomes" id="UP000092574"/>
    </source>
</evidence>
<dbReference type="Gene3D" id="1.10.1760.20">
    <property type="match status" value="1"/>
</dbReference>
<dbReference type="NCBIfam" id="TIGR04518">
    <property type="entry name" value="ECF_S_folT_fam"/>
    <property type="match status" value="1"/>
</dbReference>
<accession>A0A1C7IAJ7</accession>
<sequence length="244" mass="26862">MNEGSRKAPRCNIASATTLKTDMNSSLWCSKLLCHKYTTRRDSYAVPWRQQMKEDLYLMKKVNNVKVLAFTGVLVAMSIILTRVVAIPIGTSIRLTVGQTPVYLCGFWFGPLVGGICGFLSDFLGAILQGYAPNPMISVTAVLAGVLPGLFRHFYAKKLEIWHVLAVIVVHGIVGSLGFTCLGLHMYYGTPWAVLYAQRLVQTPLLATLNTVLVFFLYKSPLTAMVNKSTMLKNGSVNVSDHAK</sequence>
<feature type="transmembrane region" description="Helical" evidence="1">
    <location>
        <begin position="101"/>
        <end position="124"/>
    </location>
</feature>
<feature type="transmembrane region" description="Helical" evidence="1">
    <location>
        <begin position="200"/>
        <end position="218"/>
    </location>
</feature>
<keyword evidence="1" id="KW-0472">Membrane</keyword>
<keyword evidence="1" id="KW-0812">Transmembrane</keyword>
<evidence type="ECO:0000313" key="2">
    <source>
        <dbReference type="EMBL" id="ANU75262.2"/>
    </source>
</evidence>
<evidence type="ECO:0008006" key="4">
    <source>
        <dbReference type="Google" id="ProtNLM"/>
    </source>
</evidence>
<dbReference type="InterPro" id="IPR030949">
    <property type="entry name" value="ECF_S_folate_fam"/>
</dbReference>
<proteinExistence type="predicted"/>
<dbReference type="STRING" id="1796616.A4V09_05490"/>
<dbReference type="GO" id="GO:0016020">
    <property type="term" value="C:membrane"/>
    <property type="evidence" value="ECO:0007669"/>
    <property type="project" value="InterPro"/>
</dbReference>
<feature type="transmembrane region" description="Helical" evidence="1">
    <location>
        <begin position="136"/>
        <end position="155"/>
    </location>
</feature>
<dbReference type="InterPro" id="IPR009825">
    <property type="entry name" value="ECF_substrate-spec-like"/>
</dbReference>
<dbReference type="EMBL" id="CP015405">
    <property type="protein sequence ID" value="ANU75262.2"/>
    <property type="molecule type" value="Genomic_DNA"/>
</dbReference>
<dbReference type="Proteomes" id="UP000092574">
    <property type="component" value="Chromosome"/>
</dbReference>
<dbReference type="Pfam" id="PF07155">
    <property type="entry name" value="ECF-ribofla_trS"/>
    <property type="match status" value="1"/>
</dbReference>
<gene>
    <name evidence="2" type="ORF">A4V09_05490</name>
</gene>
<name>A0A1C7IAJ7_9FIRM</name>
<feature type="transmembrane region" description="Helical" evidence="1">
    <location>
        <begin position="67"/>
        <end position="89"/>
    </location>
</feature>